<dbReference type="EMBL" id="JACJTC010000002">
    <property type="protein sequence ID" value="MBD2610389.1"/>
    <property type="molecule type" value="Genomic_DNA"/>
</dbReference>
<protein>
    <recommendedName>
        <fullName evidence="3">CopG family transcriptional regulator</fullName>
    </recommendedName>
</protein>
<organism evidence="1 2">
    <name type="scientific">Nostoc punctiforme FACHB-252</name>
    <dbReference type="NCBI Taxonomy" id="1357509"/>
    <lineage>
        <taxon>Bacteria</taxon>
        <taxon>Bacillati</taxon>
        <taxon>Cyanobacteriota</taxon>
        <taxon>Cyanophyceae</taxon>
        <taxon>Nostocales</taxon>
        <taxon>Nostocaceae</taxon>
        <taxon>Nostoc</taxon>
    </lineage>
</organism>
<evidence type="ECO:0000313" key="2">
    <source>
        <dbReference type="Proteomes" id="UP000606396"/>
    </source>
</evidence>
<accession>A0ABR8H4G5</accession>
<gene>
    <name evidence="1" type="ORF">H6G94_03710</name>
</gene>
<evidence type="ECO:0008006" key="3">
    <source>
        <dbReference type="Google" id="ProtNLM"/>
    </source>
</evidence>
<name>A0ABR8H4G5_NOSPU</name>
<sequence length="94" mass="10516">MIGTNVYISQETQESLIKAAALKQISVEELASSILKESIPEKLGQISYDSENQGKFATNPLVKMQPYAYLADPNEPVISPDDWEMNQNLEENNL</sequence>
<evidence type="ECO:0000313" key="1">
    <source>
        <dbReference type="EMBL" id="MBD2610389.1"/>
    </source>
</evidence>
<dbReference type="RefSeq" id="WP_190948378.1">
    <property type="nucleotide sequence ID" value="NZ_JACJTC010000002.1"/>
</dbReference>
<reference evidence="1 2" key="1">
    <citation type="journal article" date="2020" name="ISME J.">
        <title>Comparative genomics reveals insights into cyanobacterial evolution and habitat adaptation.</title>
        <authorList>
            <person name="Chen M.Y."/>
            <person name="Teng W.K."/>
            <person name="Zhao L."/>
            <person name="Hu C.X."/>
            <person name="Zhou Y.K."/>
            <person name="Han B.P."/>
            <person name="Song L.R."/>
            <person name="Shu W.S."/>
        </authorList>
    </citation>
    <scope>NUCLEOTIDE SEQUENCE [LARGE SCALE GENOMIC DNA]</scope>
    <source>
        <strain evidence="1 2">FACHB-252</strain>
    </source>
</reference>
<dbReference type="Proteomes" id="UP000606396">
    <property type="component" value="Unassembled WGS sequence"/>
</dbReference>
<proteinExistence type="predicted"/>
<comment type="caution">
    <text evidence="1">The sequence shown here is derived from an EMBL/GenBank/DDBJ whole genome shotgun (WGS) entry which is preliminary data.</text>
</comment>
<keyword evidence="2" id="KW-1185">Reference proteome</keyword>